<evidence type="ECO:0000256" key="1">
    <source>
        <dbReference type="SAM" id="MobiDB-lite"/>
    </source>
</evidence>
<organism evidence="2 3">
    <name type="scientific">Scyliorhinus torazame</name>
    <name type="common">Cloudy catshark</name>
    <name type="synonym">Catulus torazame</name>
    <dbReference type="NCBI Taxonomy" id="75743"/>
    <lineage>
        <taxon>Eukaryota</taxon>
        <taxon>Metazoa</taxon>
        <taxon>Chordata</taxon>
        <taxon>Craniata</taxon>
        <taxon>Vertebrata</taxon>
        <taxon>Chondrichthyes</taxon>
        <taxon>Elasmobranchii</taxon>
        <taxon>Galeomorphii</taxon>
        <taxon>Galeoidea</taxon>
        <taxon>Carcharhiniformes</taxon>
        <taxon>Scyliorhinidae</taxon>
        <taxon>Scyliorhinus</taxon>
    </lineage>
</organism>
<dbReference type="InterPro" id="IPR027836">
    <property type="entry name" value="DUF4529"/>
</dbReference>
<dbReference type="Proteomes" id="UP000288216">
    <property type="component" value="Unassembled WGS sequence"/>
</dbReference>
<feature type="region of interest" description="Disordered" evidence="1">
    <location>
        <begin position="148"/>
        <end position="192"/>
    </location>
</feature>
<proteinExistence type="predicted"/>
<dbReference type="PANTHER" id="PTHR36869:SF1">
    <property type="entry name" value="CHROMOSOME 16 OPEN READING FRAME 46"/>
    <property type="match status" value="1"/>
</dbReference>
<feature type="compositionally biased region" description="Polar residues" evidence="1">
    <location>
        <begin position="148"/>
        <end position="171"/>
    </location>
</feature>
<evidence type="ECO:0000313" key="3">
    <source>
        <dbReference type="Proteomes" id="UP000288216"/>
    </source>
</evidence>
<dbReference type="AlphaFoldDB" id="A0A401PLE9"/>
<reference evidence="2 3" key="1">
    <citation type="journal article" date="2018" name="Nat. Ecol. Evol.">
        <title>Shark genomes provide insights into elasmobranch evolution and the origin of vertebrates.</title>
        <authorList>
            <person name="Hara Y"/>
            <person name="Yamaguchi K"/>
            <person name="Onimaru K"/>
            <person name="Kadota M"/>
            <person name="Koyanagi M"/>
            <person name="Keeley SD"/>
            <person name="Tatsumi K"/>
            <person name="Tanaka K"/>
            <person name="Motone F"/>
            <person name="Kageyama Y"/>
            <person name="Nozu R"/>
            <person name="Adachi N"/>
            <person name="Nishimura O"/>
            <person name="Nakagawa R"/>
            <person name="Tanegashima C"/>
            <person name="Kiyatake I"/>
            <person name="Matsumoto R"/>
            <person name="Murakumo K"/>
            <person name="Nishida K"/>
            <person name="Terakita A"/>
            <person name="Kuratani S"/>
            <person name="Sato K"/>
            <person name="Hyodo S Kuraku.S."/>
        </authorList>
    </citation>
    <scope>NUCLEOTIDE SEQUENCE [LARGE SCALE GENOMIC DNA]</scope>
</reference>
<dbReference type="Pfam" id="PF15032">
    <property type="entry name" value="DUF4529"/>
    <property type="match status" value="1"/>
</dbReference>
<gene>
    <name evidence="2" type="ORF">scyTo_0003032</name>
</gene>
<protein>
    <submittedName>
        <fullName evidence="2">Uncharacterized protein</fullName>
    </submittedName>
</protein>
<name>A0A401PLE9_SCYTO</name>
<sequence>MELQEEGMVDCRRITFSNTPESNNEMVLSPTHFLHSWESERKLTEVLIKVSEETYEDDQKQMDQIIICNGWDDAVHGWRRDNSSSSFHTLKKSKKSRREEKNGSNCVFCAEMLPTSERKTVQGVCQPGRLSKSSDSTVATIFTGKNTNSFAERTTPPVSQTKCSSAASQSELTEETRAQDNKAETEVKPSQETECKVTHSLHQPTPVKKHFSVLPPVKIANGDEMFVSGFKAGRTFCLGIQNGNRVLQTVSVVSKHDDKDNLRIRAHGCNMAMLQVSKIQKAGTPVPLGLTRIPYMNAMGHWCWQYSLMQGHENLAINGAAAYKVMECHSIRVQPSKIINQHTKHIKQDNFSKSTFSHSAPGNKHLSRIRQRSVAARALLPGIPQPGPPLLSGTSIPISILPH</sequence>
<dbReference type="OMA" id="MECHSIR"/>
<dbReference type="PANTHER" id="PTHR36869">
    <property type="entry name" value="CHROMOSOME 16 OPEN READING FRAME 46"/>
    <property type="match status" value="1"/>
</dbReference>
<comment type="caution">
    <text evidence="2">The sequence shown here is derived from an EMBL/GenBank/DDBJ whole genome shotgun (WGS) entry which is preliminary data.</text>
</comment>
<feature type="compositionally biased region" description="Basic and acidic residues" evidence="1">
    <location>
        <begin position="174"/>
        <end position="192"/>
    </location>
</feature>
<keyword evidence="3" id="KW-1185">Reference proteome</keyword>
<evidence type="ECO:0000313" key="2">
    <source>
        <dbReference type="EMBL" id="GCB73949.1"/>
    </source>
</evidence>
<accession>A0A401PLE9</accession>
<dbReference type="EMBL" id="BFAA01000793">
    <property type="protein sequence ID" value="GCB73949.1"/>
    <property type="molecule type" value="Genomic_DNA"/>
</dbReference>
<dbReference type="OrthoDB" id="9943020at2759"/>